<proteinExistence type="predicted"/>
<dbReference type="RefSeq" id="WP_379881545.1">
    <property type="nucleotide sequence ID" value="NZ_JBHPON010000001.1"/>
</dbReference>
<dbReference type="Pfam" id="PF13505">
    <property type="entry name" value="OMP_b-brl"/>
    <property type="match status" value="1"/>
</dbReference>
<keyword evidence="5" id="KW-1185">Reference proteome</keyword>
<feature type="chain" id="PRO_5045142507" evidence="2">
    <location>
        <begin position="18"/>
        <end position="201"/>
    </location>
</feature>
<organism evidence="4 5">
    <name type="scientific">Hyphococcus aureus</name>
    <dbReference type="NCBI Taxonomy" id="2666033"/>
    <lineage>
        <taxon>Bacteria</taxon>
        <taxon>Pseudomonadati</taxon>
        <taxon>Pseudomonadota</taxon>
        <taxon>Alphaproteobacteria</taxon>
        <taxon>Parvularculales</taxon>
        <taxon>Parvularculaceae</taxon>
        <taxon>Hyphococcus</taxon>
    </lineage>
</organism>
<dbReference type="Proteomes" id="UP001596116">
    <property type="component" value="Unassembled WGS sequence"/>
</dbReference>
<sequence>MACAFAPIMAAPSAAMAQEKDFAPYIAVRTTLENADANEFIFDNGYGGVLAAGVRYQERWRAELSVSRRGSDVIGVPPIDTEGYFRAWAWLVNVYYHPFGVDRPISPYAALGGGFNHASVEAIATEARYEGFGFPEQRYVEKSWQGKLGVALQLREGLYADVAAAYFVSDDHYVDASFPNADEVESAYRTYSALIGLRLEL</sequence>
<dbReference type="InterPro" id="IPR011250">
    <property type="entry name" value="OMP/PagP_B-barrel"/>
</dbReference>
<evidence type="ECO:0000259" key="3">
    <source>
        <dbReference type="Pfam" id="PF13505"/>
    </source>
</evidence>
<dbReference type="SUPFAM" id="SSF56925">
    <property type="entry name" value="OMPA-like"/>
    <property type="match status" value="1"/>
</dbReference>
<feature type="domain" description="Outer membrane protein beta-barrel" evidence="3">
    <location>
        <begin position="4"/>
        <end position="169"/>
    </location>
</feature>
<dbReference type="InterPro" id="IPR027385">
    <property type="entry name" value="Beta-barrel_OMP"/>
</dbReference>
<evidence type="ECO:0000256" key="1">
    <source>
        <dbReference type="ARBA" id="ARBA00022729"/>
    </source>
</evidence>
<gene>
    <name evidence="4" type="ORF">ACFMB1_01145</name>
</gene>
<protein>
    <submittedName>
        <fullName evidence="4">Outer membrane beta-barrel protein</fullName>
    </submittedName>
</protein>
<accession>A0ABW1KQJ9</accession>
<comment type="caution">
    <text evidence="4">The sequence shown here is derived from an EMBL/GenBank/DDBJ whole genome shotgun (WGS) entry which is preliminary data.</text>
</comment>
<evidence type="ECO:0000313" key="5">
    <source>
        <dbReference type="Proteomes" id="UP001596116"/>
    </source>
</evidence>
<dbReference type="Gene3D" id="2.40.160.20">
    <property type="match status" value="1"/>
</dbReference>
<feature type="signal peptide" evidence="2">
    <location>
        <begin position="1"/>
        <end position="17"/>
    </location>
</feature>
<reference evidence="4 5" key="1">
    <citation type="submission" date="2024-09" db="EMBL/GenBank/DDBJ databases">
        <authorList>
            <person name="Zhang Z.-H."/>
        </authorList>
    </citation>
    <scope>NUCLEOTIDE SEQUENCE [LARGE SCALE GENOMIC DNA]</scope>
    <source>
        <strain evidence="4 5">HHTR114</strain>
    </source>
</reference>
<evidence type="ECO:0000256" key="2">
    <source>
        <dbReference type="SAM" id="SignalP"/>
    </source>
</evidence>
<evidence type="ECO:0000313" key="4">
    <source>
        <dbReference type="EMBL" id="MFC6034126.1"/>
    </source>
</evidence>
<name>A0ABW1KQJ9_9PROT</name>
<keyword evidence="1 2" id="KW-0732">Signal</keyword>
<dbReference type="EMBL" id="JBHPON010000001">
    <property type="protein sequence ID" value="MFC6034126.1"/>
    <property type="molecule type" value="Genomic_DNA"/>
</dbReference>